<reference evidence="2 3" key="1">
    <citation type="journal article" date="2017" name="Mol. Biol. Evol.">
        <title>The 4-celled Tetrabaena socialis nuclear genome reveals the essential components for genetic control of cell number at the origin of multicellularity in the volvocine lineage.</title>
        <authorList>
            <person name="Featherston J."/>
            <person name="Arakaki Y."/>
            <person name="Hanschen E.R."/>
            <person name="Ferris P.J."/>
            <person name="Michod R.E."/>
            <person name="Olson B.J.S.C."/>
            <person name="Nozaki H."/>
            <person name="Durand P.M."/>
        </authorList>
    </citation>
    <scope>NUCLEOTIDE SEQUENCE [LARGE SCALE GENOMIC DNA]</scope>
    <source>
        <strain evidence="2 3">NIES-571</strain>
    </source>
</reference>
<organism evidence="2 3">
    <name type="scientific">Tetrabaena socialis</name>
    <dbReference type="NCBI Taxonomy" id="47790"/>
    <lineage>
        <taxon>Eukaryota</taxon>
        <taxon>Viridiplantae</taxon>
        <taxon>Chlorophyta</taxon>
        <taxon>core chlorophytes</taxon>
        <taxon>Chlorophyceae</taxon>
        <taxon>CS clade</taxon>
        <taxon>Chlamydomonadales</taxon>
        <taxon>Tetrabaenaceae</taxon>
        <taxon>Tetrabaena</taxon>
    </lineage>
</organism>
<protein>
    <submittedName>
        <fullName evidence="2">Uncharacterized protein</fullName>
    </submittedName>
</protein>
<keyword evidence="1" id="KW-0732">Signal</keyword>
<feature type="signal peptide" evidence="1">
    <location>
        <begin position="1"/>
        <end position="24"/>
    </location>
</feature>
<sequence length="100" mass="9634">MSARGTFLLTTLLLSLYGCPPVIAAGLVVLTGSTGAKTVGLGSTAGLGGDGLLPLPEPAAAASGRAVHMTGADGRRYVCALPGAAAAATRAVGTAEVGWL</sequence>
<name>A0A2J8AGQ9_9CHLO</name>
<gene>
    <name evidence="2" type="ORF">TSOC_001480</name>
</gene>
<proteinExistence type="predicted"/>
<evidence type="ECO:0000256" key="1">
    <source>
        <dbReference type="SAM" id="SignalP"/>
    </source>
</evidence>
<dbReference type="EMBL" id="PGGS01000024">
    <property type="protein sequence ID" value="PNH11704.1"/>
    <property type="molecule type" value="Genomic_DNA"/>
</dbReference>
<evidence type="ECO:0000313" key="3">
    <source>
        <dbReference type="Proteomes" id="UP000236333"/>
    </source>
</evidence>
<dbReference type="PROSITE" id="PS51257">
    <property type="entry name" value="PROKAR_LIPOPROTEIN"/>
    <property type="match status" value="1"/>
</dbReference>
<accession>A0A2J8AGQ9</accession>
<keyword evidence="3" id="KW-1185">Reference proteome</keyword>
<dbReference type="Proteomes" id="UP000236333">
    <property type="component" value="Unassembled WGS sequence"/>
</dbReference>
<dbReference type="AlphaFoldDB" id="A0A2J8AGQ9"/>
<evidence type="ECO:0000313" key="2">
    <source>
        <dbReference type="EMBL" id="PNH11704.1"/>
    </source>
</evidence>
<comment type="caution">
    <text evidence="2">The sequence shown here is derived from an EMBL/GenBank/DDBJ whole genome shotgun (WGS) entry which is preliminary data.</text>
</comment>
<feature type="chain" id="PRO_5014390483" evidence="1">
    <location>
        <begin position="25"/>
        <end position="100"/>
    </location>
</feature>